<accession>A0A453MHL1</accession>
<reference evidence="1" key="3">
    <citation type="journal article" date="2017" name="Nature">
        <title>Genome sequence of the progenitor of the wheat D genome Aegilops tauschii.</title>
        <authorList>
            <person name="Luo M.C."/>
            <person name="Gu Y.Q."/>
            <person name="Puiu D."/>
            <person name="Wang H."/>
            <person name="Twardziok S.O."/>
            <person name="Deal K.R."/>
            <person name="Huo N."/>
            <person name="Zhu T."/>
            <person name="Wang L."/>
            <person name="Wang Y."/>
            <person name="McGuire P.E."/>
            <person name="Liu S."/>
            <person name="Long H."/>
            <person name="Ramasamy R.K."/>
            <person name="Rodriguez J.C."/>
            <person name="Van S.L."/>
            <person name="Yuan L."/>
            <person name="Wang Z."/>
            <person name="Xia Z."/>
            <person name="Xiao L."/>
            <person name="Anderson O.D."/>
            <person name="Ouyang S."/>
            <person name="Liang Y."/>
            <person name="Zimin A.V."/>
            <person name="Pertea G."/>
            <person name="Qi P."/>
            <person name="Bennetzen J.L."/>
            <person name="Dai X."/>
            <person name="Dawson M.W."/>
            <person name="Muller H.G."/>
            <person name="Kugler K."/>
            <person name="Rivarola-Duarte L."/>
            <person name="Spannagl M."/>
            <person name="Mayer K.F.X."/>
            <person name="Lu F.H."/>
            <person name="Bevan M.W."/>
            <person name="Leroy P."/>
            <person name="Li P."/>
            <person name="You F.M."/>
            <person name="Sun Q."/>
            <person name="Liu Z."/>
            <person name="Lyons E."/>
            <person name="Wicker T."/>
            <person name="Salzberg S.L."/>
            <person name="Devos K.M."/>
            <person name="Dvorak J."/>
        </authorList>
    </citation>
    <scope>NUCLEOTIDE SEQUENCE [LARGE SCALE GENOMIC DNA]</scope>
    <source>
        <strain evidence="1">cv. AL8/78</strain>
    </source>
</reference>
<evidence type="ECO:0000313" key="1">
    <source>
        <dbReference type="EnsemblPlants" id="AET5Gv21185300.11"/>
    </source>
</evidence>
<reference evidence="1" key="5">
    <citation type="journal article" date="2021" name="G3 (Bethesda)">
        <title>Aegilops tauschii genome assembly Aet v5.0 features greater sequence contiguity and improved annotation.</title>
        <authorList>
            <person name="Wang L."/>
            <person name="Zhu T."/>
            <person name="Rodriguez J.C."/>
            <person name="Deal K.R."/>
            <person name="Dubcovsky J."/>
            <person name="McGuire P.E."/>
            <person name="Lux T."/>
            <person name="Spannagl M."/>
            <person name="Mayer K.F.X."/>
            <person name="Baldrich P."/>
            <person name="Meyers B.C."/>
            <person name="Huo N."/>
            <person name="Gu Y.Q."/>
            <person name="Zhou H."/>
            <person name="Devos K.M."/>
            <person name="Bennetzen J.L."/>
            <person name="Unver T."/>
            <person name="Budak H."/>
            <person name="Gulick P.J."/>
            <person name="Galiba G."/>
            <person name="Kalapos B."/>
            <person name="Nelson D.R."/>
            <person name="Li P."/>
            <person name="You F.M."/>
            <person name="Luo M.C."/>
            <person name="Dvorak J."/>
        </authorList>
    </citation>
    <scope>NUCLEOTIDE SEQUENCE [LARGE SCALE GENOMIC DNA]</scope>
    <source>
        <strain evidence="1">cv. AL8/78</strain>
    </source>
</reference>
<name>A0A453MHL1_AEGTS</name>
<sequence>MSVVQIMMHNHSCSDTPVWTFLLLMQPCTSEPTTVMSFKGGAGSTVLGFVTVQ</sequence>
<reference evidence="2" key="2">
    <citation type="journal article" date="2017" name="Nat. Plants">
        <title>The Aegilops tauschii genome reveals multiple impacts of transposons.</title>
        <authorList>
            <person name="Zhao G."/>
            <person name="Zou C."/>
            <person name="Li K."/>
            <person name="Wang K."/>
            <person name="Li T."/>
            <person name="Gao L."/>
            <person name="Zhang X."/>
            <person name="Wang H."/>
            <person name="Yang Z."/>
            <person name="Liu X."/>
            <person name="Jiang W."/>
            <person name="Mao L."/>
            <person name="Kong X."/>
            <person name="Jiao Y."/>
            <person name="Jia J."/>
        </authorList>
    </citation>
    <scope>NUCLEOTIDE SEQUENCE [LARGE SCALE GENOMIC DNA]</scope>
    <source>
        <strain evidence="2">cv. AL8/78</strain>
    </source>
</reference>
<dbReference type="AlphaFoldDB" id="A0A453MHL1"/>
<evidence type="ECO:0000313" key="2">
    <source>
        <dbReference type="Proteomes" id="UP000015105"/>
    </source>
</evidence>
<dbReference type="Gramene" id="AET5Gv21185300.11">
    <property type="protein sequence ID" value="AET5Gv21185300.11"/>
    <property type="gene ID" value="AET5Gv21185300"/>
</dbReference>
<organism evidence="1 2">
    <name type="scientific">Aegilops tauschii subsp. strangulata</name>
    <name type="common">Goatgrass</name>
    <dbReference type="NCBI Taxonomy" id="200361"/>
    <lineage>
        <taxon>Eukaryota</taxon>
        <taxon>Viridiplantae</taxon>
        <taxon>Streptophyta</taxon>
        <taxon>Embryophyta</taxon>
        <taxon>Tracheophyta</taxon>
        <taxon>Spermatophyta</taxon>
        <taxon>Magnoliopsida</taxon>
        <taxon>Liliopsida</taxon>
        <taxon>Poales</taxon>
        <taxon>Poaceae</taxon>
        <taxon>BOP clade</taxon>
        <taxon>Pooideae</taxon>
        <taxon>Triticodae</taxon>
        <taxon>Triticeae</taxon>
        <taxon>Triticinae</taxon>
        <taxon>Aegilops</taxon>
    </lineage>
</organism>
<reference evidence="1" key="4">
    <citation type="submission" date="2019-03" db="UniProtKB">
        <authorList>
            <consortium name="EnsemblPlants"/>
        </authorList>
    </citation>
    <scope>IDENTIFICATION</scope>
</reference>
<keyword evidence="2" id="KW-1185">Reference proteome</keyword>
<protein>
    <submittedName>
        <fullName evidence="1">Uncharacterized protein</fullName>
    </submittedName>
</protein>
<dbReference type="EnsemblPlants" id="AET5Gv21185300.11">
    <property type="protein sequence ID" value="AET5Gv21185300.11"/>
    <property type="gene ID" value="AET5Gv21185300"/>
</dbReference>
<reference evidence="2" key="1">
    <citation type="journal article" date="2014" name="Science">
        <title>Ancient hybridizations among the ancestral genomes of bread wheat.</title>
        <authorList>
            <consortium name="International Wheat Genome Sequencing Consortium,"/>
            <person name="Marcussen T."/>
            <person name="Sandve S.R."/>
            <person name="Heier L."/>
            <person name="Spannagl M."/>
            <person name="Pfeifer M."/>
            <person name="Jakobsen K.S."/>
            <person name="Wulff B.B."/>
            <person name="Steuernagel B."/>
            <person name="Mayer K.F."/>
            <person name="Olsen O.A."/>
        </authorList>
    </citation>
    <scope>NUCLEOTIDE SEQUENCE [LARGE SCALE GENOMIC DNA]</scope>
    <source>
        <strain evidence="2">cv. AL8/78</strain>
    </source>
</reference>
<dbReference type="Proteomes" id="UP000015105">
    <property type="component" value="Chromosome 5D"/>
</dbReference>
<proteinExistence type="predicted"/>